<gene>
    <name evidence="2" type="ORF">KCG34_21500</name>
</gene>
<dbReference type="Pfam" id="PF09539">
    <property type="entry name" value="DUF2385"/>
    <property type="match status" value="1"/>
</dbReference>
<protein>
    <submittedName>
        <fullName evidence="2">TIGR02301 family protein</fullName>
    </submittedName>
</protein>
<dbReference type="AlphaFoldDB" id="A0A975FYF8"/>
<reference evidence="2" key="1">
    <citation type="submission" date="2021-04" db="EMBL/GenBank/DDBJ databases">
        <title>The complete genome sequence of Caulobacter sp. S6.</title>
        <authorList>
            <person name="Tang Y."/>
            <person name="Ouyang W."/>
            <person name="Liu Q."/>
            <person name="Huang B."/>
            <person name="Guo Z."/>
            <person name="Lei P."/>
        </authorList>
    </citation>
    <scope>NUCLEOTIDE SEQUENCE</scope>
    <source>
        <strain evidence="2">S6</strain>
    </source>
</reference>
<dbReference type="Proteomes" id="UP000676409">
    <property type="component" value="Chromosome"/>
</dbReference>
<proteinExistence type="predicted"/>
<dbReference type="NCBIfam" id="TIGR02301">
    <property type="entry name" value="TIGR02301 family protein"/>
    <property type="match status" value="1"/>
</dbReference>
<evidence type="ECO:0000256" key="1">
    <source>
        <dbReference type="SAM" id="SignalP"/>
    </source>
</evidence>
<keyword evidence="1" id="KW-0732">Signal</keyword>
<dbReference type="EMBL" id="CP073078">
    <property type="protein sequence ID" value="QUD87595.1"/>
    <property type="molecule type" value="Genomic_DNA"/>
</dbReference>
<sequence>MVRSGPPGTRLEPRTGRGPFNFQNGALAAAILALTLSLAAPALAAERSAEDRQALADLAYVLGQSHALRQACEGQADQFWRTRMYRLLQAEQPDPVLEHRLKDSFNTGYAAAQSAYPACSPQSRRAEARAAERGRALVAGLAGE</sequence>
<keyword evidence="3" id="KW-1185">Reference proteome</keyword>
<feature type="chain" id="PRO_5037837213" evidence="1">
    <location>
        <begin position="45"/>
        <end position="144"/>
    </location>
</feature>
<evidence type="ECO:0000313" key="2">
    <source>
        <dbReference type="EMBL" id="QUD87595.1"/>
    </source>
</evidence>
<accession>A0A975FYF8</accession>
<feature type="signal peptide" evidence="1">
    <location>
        <begin position="1"/>
        <end position="44"/>
    </location>
</feature>
<dbReference type="InterPro" id="IPR012645">
    <property type="entry name" value="CHP02301"/>
</dbReference>
<name>A0A975FYF8_9CAUL</name>
<evidence type="ECO:0000313" key="3">
    <source>
        <dbReference type="Proteomes" id="UP000676409"/>
    </source>
</evidence>
<dbReference type="KEGG" id="caul:KCG34_21500"/>
<dbReference type="RefSeq" id="WP_211937647.1">
    <property type="nucleotide sequence ID" value="NZ_CP073078.1"/>
</dbReference>
<organism evidence="2 3">
    <name type="scientific">Phenylobacterium montanum</name>
    <dbReference type="NCBI Taxonomy" id="2823693"/>
    <lineage>
        <taxon>Bacteria</taxon>
        <taxon>Pseudomonadati</taxon>
        <taxon>Pseudomonadota</taxon>
        <taxon>Alphaproteobacteria</taxon>
        <taxon>Caulobacterales</taxon>
        <taxon>Caulobacteraceae</taxon>
        <taxon>Phenylobacterium</taxon>
    </lineage>
</organism>